<sequence>MLSDKYLAIFLVLLALTGITNGALVNGKVNLSEAKDEQDLCDKYCPKKNFQHCTAEKTNSEWIFHCATYPVKVADNVYVG</sequence>
<proteinExistence type="predicted"/>
<evidence type="ECO:0000313" key="3">
    <source>
        <dbReference type="WBParaSite" id="SMUV_0001086501-mRNA-1"/>
    </source>
</evidence>
<feature type="signal peptide" evidence="1">
    <location>
        <begin position="1"/>
        <end position="22"/>
    </location>
</feature>
<name>A0A0N5B0R3_9BILA</name>
<accession>A0A0N5B0R3</accession>
<dbReference type="AlphaFoldDB" id="A0A0N5B0R3"/>
<dbReference type="Proteomes" id="UP000046393">
    <property type="component" value="Unplaced"/>
</dbReference>
<dbReference type="WBParaSite" id="SMUV_0001086501-mRNA-1">
    <property type="protein sequence ID" value="SMUV_0001086501-mRNA-1"/>
    <property type="gene ID" value="SMUV_0001086501"/>
</dbReference>
<keyword evidence="2" id="KW-1185">Reference proteome</keyword>
<keyword evidence="1" id="KW-0732">Signal</keyword>
<evidence type="ECO:0000313" key="2">
    <source>
        <dbReference type="Proteomes" id="UP000046393"/>
    </source>
</evidence>
<organism evidence="2 3">
    <name type="scientific">Syphacia muris</name>
    <dbReference type="NCBI Taxonomy" id="451379"/>
    <lineage>
        <taxon>Eukaryota</taxon>
        <taxon>Metazoa</taxon>
        <taxon>Ecdysozoa</taxon>
        <taxon>Nematoda</taxon>
        <taxon>Chromadorea</taxon>
        <taxon>Rhabditida</taxon>
        <taxon>Spirurina</taxon>
        <taxon>Oxyuridomorpha</taxon>
        <taxon>Oxyuroidea</taxon>
        <taxon>Oxyuridae</taxon>
        <taxon>Syphacia</taxon>
    </lineage>
</organism>
<feature type="chain" id="PRO_5005893711" evidence="1">
    <location>
        <begin position="23"/>
        <end position="80"/>
    </location>
</feature>
<protein>
    <submittedName>
        <fullName evidence="3">Kazal-like domain-containing protein</fullName>
    </submittedName>
</protein>
<reference evidence="3" key="1">
    <citation type="submission" date="2017-02" db="UniProtKB">
        <authorList>
            <consortium name="WormBaseParasite"/>
        </authorList>
    </citation>
    <scope>IDENTIFICATION</scope>
</reference>
<evidence type="ECO:0000256" key="1">
    <source>
        <dbReference type="SAM" id="SignalP"/>
    </source>
</evidence>